<dbReference type="PANTHER" id="PTHR40078:SF1">
    <property type="entry name" value="INTEGRAL MEMBRANE PROTEIN"/>
    <property type="match status" value="1"/>
</dbReference>
<dbReference type="AlphaFoldDB" id="A0A9D1PYH6"/>
<protein>
    <recommendedName>
        <fullName evidence="4">YitT family protein</fullName>
    </recommendedName>
</protein>
<comment type="caution">
    <text evidence="2">The sequence shown here is derived from an EMBL/GenBank/DDBJ whole genome shotgun (WGS) entry which is preliminary data.</text>
</comment>
<accession>A0A9D1PYH6</accession>
<evidence type="ECO:0000256" key="1">
    <source>
        <dbReference type="SAM" id="Phobius"/>
    </source>
</evidence>
<feature type="transmembrane region" description="Helical" evidence="1">
    <location>
        <begin position="96"/>
        <end position="122"/>
    </location>
</feature>
<name>A0A9D1PYH6_9BACT</name>
<reference evidence="2" key="2">
    <citation type="submission" date="2021-04" db="EMBL/GenBank/DDBJ databases">
        <authorList>
            <person name="Gilroy R."/>
        </authorList>
    </citation>
    <scope>NUCLEOTIDE SEQUENCE</scope>
    <source>
        <strain evidence="2">ChiHecec2B26-446</strain>
    </source>
</reference>
<feature type="transmembrane region" description="Helical" evidence="1">
    <location>
        <begin position="30"/>
        <end position="50"/>
    </location>
</feature>
<sequence>MFIMACGIATITNADLGTTPITSIPYAVNALFPLTIGVYTGGINACFVLLQKLVLGREFRLFHALQLPPVLFFGMCIDFWMHCTSFIVALPYAERMLFLCAGIVIMAIGILIEVASHVIVLPGEGIVMAIAYKTRRNFGTIKVLCDVSMVCIAMVIGFAGLGHIVGIREGTVMSAVFTGFVVRFFSFLVRTIWPQRAKK</sequence>
<evidence type="ECO:0000313" key="3">
    <source>
        <dbReference type="Proteomes" id="UP000886752"/>
    </source>
</evidence>
<evidence type="ECO:0008006" key="4">
    <source>
        <dbReference type="Google" id="ProtNLM"/>
    </source>
</evidence>
<dbReference type="Proteomes" id="UP000886752">
    <property type="component" value="Unassembled WGS sequence"/>
</dbReference>
<keyword evidence="1" id="KW-0812">Transmembrane</keyword>
<dbReference type="EMBL" id="DXHV01000083">
    <property type="protein sequence ID" value="HIW01576.1"/>
    <property type="molecule type" value="Genomic_DNA"/>
</dbReference>
<feature type="transmembrane region" description="Helical" evidence="1">
    <location>
        <begin position="143"/>
        <end position="166"/>
    </location>
</feature>
<organism evidence="2 3">
    <name type="scientific">Candidatus Desulfovibrio intestinipullorum</name>
    <dbReference type="NCBI Taxonomy" id="2838536"/>
    <lineage>
        <taxon>Bacteria</taxon>
        <taxon>Pseudomonadati</taxon>
        <taxon>Thermodesulfobacteriota</taxon>
        <taxon>Desulfovibrionia</taxon>
        <taxon>Desulfovibrionales</taxon>
        <taxon>Desulfovibrionaceae</taxon>
        <taxon>Desulfovibrio</taxon>
    </lineage>
</organism>
<keyword evidence="1" id="KW-1133">Transmembrane helix</keyword>
<dbReference type="InterPro" id="IPR038750">
    <property type="entry name" value="YczE/YyaS-like"/>
</dbReference>
<proteinExistence type="predicted"/>
<evidence type="ECO:0000313" key="2">
    <source>
        <dbReference type="EMBL" id="HIW01576.1"/>
    </source>
</evidence>
<dbReference type="Pfam" id="PF19700">
    <property type="entry name" value="DUF6198"/>
    <property type="match status" value="1"/>
</dbReference>
<feature type="transmembrane region" description="Helical" evidence="1">
    <location>
        <begin position="70"/>
        <end position="90"/>
    </location>
</feature>
<reference evidence="2" key="1">
    <citation type="journal article" date="2021" name="PeerJ">
        <title>Extensive microbial diversity within the chicken gut microbiome revealed by metagenomics and culture.</title>
        <authorList>
            <person name="Gilroy R."/>
            <person name="Ravi A."/>
            <person name="Getino M."/>
            <person name="Pursley I."/>
            <person name="Horton D.L."/>
            <person name="Alikhan N.F."/>
            <person name="Baker D."/>
            <person name="Gharbi K."/>
            <person name="Hall N."/>
            <person name="Watson M."/>
            <person name="Adriaenssens E.M."/>
            <person name="Foster-Nyarko E."/>
            <person name="Jarju S."/>
            <person name="Secka A."/>
            <person name="Antonio M."/>
            <person name="Oren A."/>
            <person name="Chaudhuri R.R."/>
            <person name="La Ragione R."/>
            <person name="Hildebrand F."/>
            <person name="Pallen M.J."/>
        </authorList>
    </citation>
    <scope>NUCLEOTIDE SEQUENCE</scope>
    <source>
        <strain evidence="2">ChiHecec2B26-446</strain>
    </source>
</reference>
<gene>
    <name evidence="2" type="ORF">H9894_10395</name>
</gene>
<dbReference type="PANTHER" id="PTHR40078">
    <property type="entry name" value="INTEGRAL MEMBRANE PROTEIN-RELATED"/>
    <property type="match status" value="1"/>
</dbReference>
<keyword evidence="1" id="KW-0472">Membrane</keyword>
<feature type="transmembrane region" description="Helical" evidence="1">
    <location>
        <begin position="172"/>
        <end position="193"/>
    </location>
</feature>